<dbReference type="OrthoDB" id="8066225at2759"/>
<keyword evidence="4" id="KW-1185">Reference proteome</keyword>
<feature type="coiled-coil region" evidence="1">
    <location>
        <begin position="22"/>
        <end position="49"/>
    </location>
</feature>
<feature type="region of interest" description="Disordered" evidence="2">
    <location>
        <begin position="50"/>
        <end position="82"/>
    </location>
</feature>
<gene>
    <name evidence="3" type="ORF">AVEN_55167_1</name>
</gene>
<name>A0A4Y2HLU0_ARAVE</name>
<evidence type="ECO:0000313" key="3">
    <source>
        <dbReference type="EMBL" id="GBM66198.1"/>
    </source>
</evidence>
<comment type="caution">
    <text evidence="3">The sequence shown here is derived from an EMBL/GenBank/DDBJ whole genome shotgun (WGS) entry which is preliminary data.</text>
</comment>
<keyword evidence="1" id="KW-0175">Coiled coil</keyword>
<evidence type="ECO:0000256" key="1">
    <source>
        <dbReference type="SAM" id="Coils"/>
    </source>
</evidence>
<accession>A0A4Y2HLU0</accession>
<protein>
    <submittedName>
        <fullName evidence="3">Uncharacterized protein</fullName>
    </submittedName>
</protein>
<dbReference type="EMBL" id="BGPR01002010">
    <property type="protein sequence ID" value="GBM66198.1"/>
    <property type="molecule type" value="Genomic_DNA"/>
</dbReference>
<dbReference type="AlphaFoldDB" id="A0A4Y2HLU0"/>
<reference evidence="3 4" key="1">
    <citation type="journal article" date="2019" name="Sci. Rep.">
        <title>Orb-weaving spider Araneus ventricosus genome elucidates the spidroin gene catalogue.</title>
        <authorList>
            <person name="Kono N."/>
            <person name="Nakamura H."/>
            <person name="Ohtoshi R."/>
            <person name="Moran D.A.P."/>
            <person name="Shinohara A."/>
            <person name="Yoshida Y."/>
            <person name="Fujiwara M."/>
            <person name="Mori M."/>
            <person name="Tomita M."/>
            <person name="Arakawa K."/>
        </authorList>
    </citation>
    <scope>NUCLEOTIDE SEQUENCE [LARGE SCALE GENOMIC DNA]</scope>
</reference>
<proteinExistence type="predicted"/>
<feature type="compositionally biased region" description="Polar residues" evidence="2">
    <location>
        <begin position="50"/>
        <end position="64"/>
    </location>
</feature>
<organism evidence="3 4">
    <name type="scientific">Araneus ventricosus</name>
    <name type="common">Orbweaver spider</name>
    <name type="synonym">Epeira ventricosa</name>
    <dbReference type="NCBI Taxonomy" id="182803"/>
    <lineage>
        <taxon>Eukaryota</taxon>
        <taxon>Metazoa</taxon>
        <taxon>Ecdysozoa</taxon>
        <taxon>Arthropoda</taxon>
        <taxon>Chelicerata</taxon>
        <taxon>Arachnida</taxon>
        <taxon>Araneae</taxon>
        <taxon>Araneomorphae</taxon>
        <taxon>Entelegynae</taxon>
        <taxon>Araneoidea</taxon>
        <taxon>Araneidae</taxon>
        <taxon>Araneus</taxon>
    </lineage>
</organism>
<sequence>MKTDEVEGKVERNIEEVRSEVQGKIEEEKVEVQRKISDIEKRLKALETKPNNFPESSELMNSRPTVKPLTFDGLTSWTVSET</sequence>
<dbReference type="Proteomes" id="UP000499080">
    <property type="component" value="Unassembled WGS sequence"/>
</dbReference>
<feature type="compositionally biased region" description="Polar residues" evidence="2">
    <location>
        <begin position="73"/>
        <end position="82"/>
    </location>
</feature>
<evidence type="ECO:0000313" key="4">
    <source>
        <dbReference type="Proteomes" id="UP000499080"/>
    </source>
</evidence>
<evidence type="ECO:0000256" key="2">
    <source>
        <dbReference type="SAM" id="MobiDB-lite"/>
    </source>
</evidence>